<feature type="compositionally biased region" description="Basic and acidic residues" evidence="1">
    <location>
        <begin position="218"/>
        <end position="232"/>
    </location>
</feature>
<evidence type="ECO:0008006" key="4">
    <source>
        <dbReference type="Google" id="ProtNLM"/>
    </source>
</evidence>
<dbReference type="GO" id="GO:0010833">
    <property type="term" value="P:telomere maintenance via telomere lengthening"/>
    <property type="evidence" value="ECO:0007669"/>
    <property type="project" value="TreeGrafter"/>
</dbReference>
<feature type="compositionally biased region" description="Basic and acidic residues" evidence="1">
    <location>
        <begin position="193"/>
        <end position="202"/>
    </location>
</feature>
<keyword evidence="3" id="KW-1185">Reference proteome</keyword>
<protein>
    <recommendedName>
        <fullName evidence="4">Myb-like domain-containing protein</fullName>
    </recommendedName>
</protein>
<feature type="compositionally biased region" description="Basic and acidic residues" evidence="1">
    <location>
        <begin position="1368"/>
        <end position="1382"/>
    </location>
</feature>
<feature type="compositionally biased region" description="Acidic residues" evidence="1">
    <location>
        <begin position="1217"/>
        <end position="1228"/>
    </location>
</feature>
<organism evidence="2 3">
    <name type="scientific">Tilletiopsis washingtonensis</name>
    <dbReference type="NCBI Taxonomy" id="58919"/>
    <lineage>
        <taxon>Eukaryota</taxon>
        <taxon>Fungi</taxon>
        <taxon>Dikarya</taxon>
        <taxon>Basidiomycota</taxon>
        <taxon>Ustilaginomycotina</taxon>
        <taxon>Exobasidiomycetes</taxon>
        <taxon>Entylomatales</taxon>
        <taxon>Entylomatales incertae sedis</taxon>
        <taxon>Tilletiopsis</taxon>
    </lineage>
</organism>
<dbReference type="OrthoDB" id="3366990at2759"/>
<feature type="region of interest" description="Disordered" evidence="1">
    <location>
        <begin position="608"/>
        <end position="629"/>
    </location>
</feature>
<dbReference type="InterPro" id="IPR052833">
    <property type="entry name" value="Telomeric_DNA-bd_trans-reg"/>
</dbReference>
<evidence type="ECO:0000313" key="2">
    <source>
        <dbReference type="EMBL" id="PWO01254.1"/>
    </source>
</evidence>
<dbReference type="GeneID" id="37271355"/>
<dbReference type="GO" id="GO:0003691">
    <property type="term" value="F:double-stranded telomeric DNA binding"/>
    <property type="evidence" value="ECO:0007669"/>
    <property type="project" value="TreeGrafter"/>
</dbReference>
<feature type="region of interest" description="Disordered" evidence="1">
    <location>
        <begin position="657"/>
        <end position="689"/>
    </location>
</feature>
<feature type="compositionally biased region" description="Low complexity" evidence="1">
    <location>
        <begin position="1445"/>
        <end position="1460"/>
    </location>
</feature>
<dbReference type="PANTHER" id="PTHR47807:SF1">
    <property type="entry name" value="PROTEIN TBF1"/>
    <property type="match status" value="1"/>
</dbReference>
<feature type="compositionally biased region" description="Low complexity" evidence="1">
    <location>
        <begin position="297"/>
        <end position="308"/>
    </location>
</feature>
<sequence>MESRRAAPRRTLPANPQRSTRSSSRVSAAAPPLRAGRASSFVRSSRLGSAETDDESAGRAPPERYALVPSSRTRVSHVLRRAEPEEVEEEEEYAQEEAAYEMEPQDDYDGMSEQDRTAVPRYSTARQRQSSSRTGGATSFAENAASSPPAVSPRKRPAGRTQTSRLSESVRPASRNAYSARVAQELLRPRMSAVDDARRPDAAFEAPAARRPRATMPSRERNRLSSEQDRSLPRPTQTTQSASFATAVERLRGGRSSGAGNVSGRAPSGRGDISGNQSVVSFAPDSSYVRRRSQLATSEGRSTSRTTSVAGAPRLRRSLVGDDGQIHEPSLAERCGALETNASKLLSFYAGLVQDGAKSGSVAEMRRCWDPFHSYKTNQLLAEGQYHNHFIDASAVRSASLLEDPPEYFDRSLALANRATFVHYVYGVPANASSADLGTGGYMHRSLTELLDARRVFLAWIVPADVAISDDVLALHLDLCTQVYLARRRADRALPRAARKRAIEHRDDSLSAEAVRAALLRARVARQMRSAEVEEIVRRFEQLARARVFQIESLDDDVELMAKEWPLRGTAVDMARFVGYLDAPGQPPACSSSLIGLLDDLARMSADGQDVSDEVADTDDLRSGSGSVLIEDEEEASAALARQSTPRGIAVGAPVESDLEAEEDVMSEAAESVFKDAETGSPAASSQQDLDSIDLQKMEWLNELAQQDGTNAEAPAKRQRVAAPASKPLAVPIAGDSQLSSLLDLTASQKLQQLNGLALDDTAVIFGSSVADLTPRASIALTAQKVIQQMGEDDAAAGYPAAVRASLAELNTPQRQNASSIMAQLKASASRRSIGADAAVHERVATHDGSEGEEQLVNGAEQAAAGSPAARLRFDSQKRIVRTNEPAAASILAAGKGTGVRLDRFDEDDEDGNIFLEAPRKQAKTAAAARSKSKAAAAGNQAESEVDAPSAAGRTRRTTRAQSSRQASANPGTPRRRAQARGQSSASKSRADGQEDAAFLNQPEMPAFDEMPEVELEEERGRNDGVEAPFVDEADENQPPPNGQRSFRRSGVRRSQSPAADFEVDEEELVDVNTLLSQSRKRRRAGQLNIPAPRGTAARSQSRAAGQPSDLLDVSSDGSSEGEYVVEELGPRPRGRGSALERRRKRRGYDAPGSKNASVPVIADEANEDDQVDEGAGAAPPASAAAPRKSTRGELIGSGAGSATRTRARAAQAPAEQEGDAEQPDEAQEPPPSNDDRRSASRIVSKAPASRGRPATQTRKIVRPNKNARKYVIGKGHIGRRTWTDEEEVVFMDALNALYKHKKKNASYAIYAEVLKLHGPNGSESEELANWNNVQLKDKARNILISLQRDGLSTPNWGKYLHPTLWEPKPDVPRSRRERTHDPQVSGSEEDDEDEITGASDEEYTPRRTGRNAPKRSQPDAADEEERASAAPAGGADGAADDNNVDAGAESESSVAAVESQIPSTAG</sequence>
<feature type="compositionally biased region" description="Low complexity" evidence="1">
    <location>
        <begin position="236"/>
        <end position="247"/>
    </location>
</feature>
<feature type="region of interest" description="Disordered" evidence="1">
    <location>
        <begin position="1356"/>
        <end position="1467"/>
    </location>
</feature>
<feature type="compositionally biased region" description="Low complexity" evidence="1">
    <location>
        <begin position="1175"/>
        <end position="1187"/>
    </location>
</feature>
<feature type="compositionally biased region" description="Low complexity" evidence="1">
    <location>
        <begin position="925"/>
        <end position="938"/>
    </location>
</feature>
<dbReference type="RefSeq" id="XP_025601532.1">
    <property type="nucleotide sequence ID" value="XM_025743811.1"/>
</dbReference>
<dbReference type="PANTHER" id="PTHR47807">
    <property type="entry name" value="PROTEIN TBF1"/>
    <property type="match status" value="1"/>
</dbReference>
<feature type="region of interest" description="Disordered" evidence="1">
    <location>
        <begin position="925"/>
        <end position="1267"/>
    </location>
</feature>
<gene>
    <name evidence="2" type="ORF">FA09DRAFT_335882</name>
</gene>
<proteinExistence type="predicted"/>
<dbReference type="Proteomes" id="UP000245946">
    <property type="component" value="Unassembled WGS sequence"/>
</dbReference>
<evidence type="ECO:0000256" key="1">
    <source>
        <dbReference type="SAM" id="MobiDB-lite"/>
    </source>
</evidence>
<feature type="compositionally biased region" description="Low complexity" evidence="1">
    <location>
        <begin position="1201"/>
        <end position="1216"/>
    </location>
</feature>
<name>A0A316ZLP4_9BASI</name>
<feature type="region of interest" description="Disordered" evidence="1">
    <location>
        <begin position="1"/>
        <end position="178"/>
    </location>
</feature>
<reference evidence="2 3" key="1">
    <citation type="journal article" date="2018" name="Mol. Biol. Evol.">
        <title>Broad Genomic Sampling Reveals a Smut Pathogenic Ancestry of the Fungal Clade Ustilaginomycotina.</title>
        <authorList>
            <person name="Kijpornyongpan T."/>
            <person name="Mondo S.J."/>
            <person name="Barry K."/>
            <person name="Sandor L."/>
            <person name="Lee J."/>
            <person name="Lipzen A."/>
            <person name="Pangilinan J."/>
            <person name="LaButti K."/>
            <person name="Hainaut M."/>
            <person name="Henrissat B."/>
            <person name="Grigoriev I.V."/>
            <person name="Spatafora J.W."/>
            <person name="Aime M.C."/>
        </authorList>
    </citation>
    <scope>NUCLEOTIDE SEQUENCE [LARGE SCALE GENOMIC DNA]</scope>
    <source>
        <strain evidence="2 3">MCA 4186</strain>
    </source>
</reference>
<feature type="compositionally biased region" description="Low complexity" evidence="1">
    <location>
        <begin position="123"/>
        <end position="137"/>
    </location>
</feature>
<feature type="compositionally biased region" description="Acidic residues" evidence="1">
    <location>
        <begin position="657"/>
        <end position="666"/>
    </location>
</feature>
<accession>A0A316ZLP4</accession>
<feature type="compositionally biased region" description="Low complexity" evidence="1">
    <location>
        <begin position="960"/>
        <end position="969"/>
    </location>
</feature>
<dbReference type="EMBL" id="KZ819283">
    <property type="protein sequence ID" value="PWO01254.1"/>
    <property type="molecule type" value="Genomic_DNA"/>
</dbReference>
<feature type="compositionally biased region" description="Low complexity" evidence="1">
    <location>
        <begin position="1109"/>
        <end position="1123"/>
    </location>
</feature>
<feature type="region of interest" description="Disordered" evidence="1">
    <location>
        <begin position="191"/>
        <end position="323"/>
    </location>
</feature>
<feature type="compositionally biased region" description="Low complexity" evidence="1">
    <location>
        <begin position="18"/>
        <end position="35"/>
    </location>
</feature>
<feature type="compositionally biased region" description="Acidic residues" evidence="1">
    <location>
        <begin position="85"/>
        <end position="112"/>
    </location>
</feature>
<feature type="compositionally biased region" description="Acidic residues" evidence="1">
    <location>
        <begin position="1388"/>
        <end position="1403"/>
    </location>
</feature>
<evidence type="ECO:0000313" key="3">
    <source>
        <dbReference type="Proteomes" id="UP000245946"/>
    </source>
</evidence>